<dbReference type="InterPro" id="IPR000014">
    <property type="entry name" value="PAS"/>
</dbReference>
<dbReference type="SUPFAM" id="SSF55785">
    <property type="entry name" value="PYP-like sensor domain (PAS domain)"/>
    <property type="match status" value="4"/>
</dbReference>
<dbReference type="KEGG" id="ypa:YPA_1124"/>
<evidence type="ECO:0000259" key="6">
    <source>
        <dbReference type="PROSITE" id="PS50113"/>
    </source>
</evidence>
<dbReference type="InterPro" id="IPR000700">
    <property type="entry name" value="PAS-assoc_C"/>
</dbReference>
<dbReference type="Pfam" id="PF00989">
    <property type="entry name" value="PAS"/>
    <property type="match status" value="1"/>
</dbReference>
<organism evidence="8 9">
    <name type="scientific">Yersinia pestis bv. Antiqua (strain Antiqua)</name>
    <dbReference type="NCBI Taxonomy" id="360102"/>
    <lineage>
        <taxon>Bacteria</taxon>
        <taxon>Pseudomonadati</taxon>
        <taxon>Pseudomonadota</taxon>
        <taxon>Gammaproteobacteria</taxon>
        <taxon>Enterobacterales</taxon>
        <taxon>Yersiniaceae</taxon>
        <taxon>Yersinia</taxon>
    </lineage>
</organism>
<dbReference type="GO" id="GO:0052621">
    <property type="term" value="F:diguanylate cyclase activity"/>
    <property type="evidence" value="ECO:0007669"/>
    <property type="project" value="UniProtKB-EC"/>
</dbReference>
<dbReference type="InterPro" id="IPR052155">
    <property type="entry name" value="Biofilm_reg_signaling"/>
</dbReference>
<gene>
    <name evidence="8" type="ordered locus">YPA_1124</name>
</gene>
<dbReference type="PANTHER" id="PTHR44757">
    <property type="entry name" value="DIGUANYLATE CYCLASE DGCP"/>
    <property type="match status" value="1"/>
</dbReference>
<dbReference type="SMART" id="SM00267">
    <property type="entry name" value="GGDEF"/>
    <property type="match status" value="1"/>
</dbReference>
<dbReference type="SUPFAM" id="SSF55073">
    <property type="entry name" value="Nucleotide cyclase"/>
    <property type="match status" value="1"/>
</dbReference>
<feature type="domain" description="PAS" evidence="5">
    <location>
        <begin position="137"/>
        <end position="210"/>
    </location>
</feature>
<reference evidence="8 9" key="1">
    <citation type="journal article" date="2006" name="J. Bacteriol.">
        <title>Complete genome sequence of Yersinia pestis strains Antiqua and Nepal516: evidence of gene reduction in an emerging pathogen.</title>
        <authorList>
            <person name="Chain P.S."/>
            <person name="Hu P."/>
            <person name="Malfatti S.A."/>
            <person name="Radnedge L."/>
            <person name="Larimer F."/>
            <person name="Vergez L.M."/>
            <person name="Worsham P."/>
            <person name="Chu M.C."/>
            <person name="Andersen G.L."/>
        </authorList>
    </citation>
    <scope>NUCLEOTIDE SEQUENCE [LARGE SCALE GENOMIC DNA]</scope>
    <source>
        <strain evidence="8 9">Antiqua</strain>
    </source>
</reference>
<feature type="domain" description="PAS" evidence="5">
    <location>
        <begin position="400"/>
        <end position="473"/>
    </location>
</feature>
<dbReference type="Pfam" id="PF00990">
    <property type="entry name" value="GGDEF"/>
    <property type="match status" value="1"/>
</dbReference>
<protein>
    <recommendedName>
        <fullName evidence="3">diguanylate cyclase</fullName>
        <ecNumber evidence="3">2.7.7.65</ecNumber>
    </recommendedName>
</protein>
<dbReference type="GO" id="GO:0006355">
    <property type="term" value="P:regulation of DNA-templated transcription"/>
    <property type="evidence" value="ECO:0007669"/>
    <property type="project" value="InterPro"/>
</dbReference>
<evidence type="ECO:0000259" key="5">
    <source>
        <dbReference type="PROSITE" id="PS50112"/>
    </source>
</evidence>
<accession>A0A0E1NN59</accession>
<evidence type="ECO:0000256" key="1">
    <source>
        <dbReference type="ARBA" id="ARBA00001946"/>
    </source>
</evidence>
<feature type="domain" description="PAC" evidence="6">
    <location>
        <begin position="340"/>
        <end position="392"/>
    </location>
</feature>
<dbReference type="PANTHER" id="PTHR44757:SF4">
    <property type="entry name" value="DIGUANYLATE CYCLASE DGCE-RELATED"/>
    <property type="match status" value="1"/>
</dbReference>
<evidence type="ECO:0000256" key="2">
    <source>
        <dbReference type="ARBA" id="ARBA00004665"/>
    </source>
</evidence>
<evidence type="ECO:0000256" key="4">
    <source>
        <dbReference type="ARBA" id="ARBA00034247"/>
    </source>
</evidence>
<evidence type="ECO:0000313" key="9">
    <source>
        <dbReference type="Proteomes" id="UP000001971"/>
    </source>
</evidence>
<comment type="catalytic activity">
    <reaction evidence="4">
        <text>2 GTP = 3',3'-c-di-GMP + 2 diphosphate</text>
        <dbReference type="Rhea" id="RHEA:24898"/>
        <dbReference type="ChEBI" id="CHEBI:33019"/>
        <dbReference type="ChEBI" id="CHEBI:37565"/>
        <dbReference type="ChEBI" id="CHEBI:58805"/>
        <dbReference type="EC" id="2.7.7.65"/>
    </reaction>
</comment>
<dbReference type="EMBL" id="CP000308">
    <property type="protein sequence ID" value="ABG13091.1"/>
    <property type="molecule type" value="Genomic_DNA"/>
</dbReference>
<sequence>MALYPASFDDHVFRLLIEAVDDYAIYIIDAKGHVLTWNNGAERNTGYCAEEVIGQSFELFYTPEDLVNGLSVKGLKHANQFGHYESQGWRVRKNGKRFWGNVTLSALHNSENILQGFVHVTRDLTDQWQRDNALRKSEELFRHLISEVEDCAIYMIDTAGRILTWNKGGERHEGYTREEIIGEHFTLLFTQEDISAGVPEKSLAKAVAEGNFQTEGWHVRKNNIRYWASVAISPIHDDQGNLLGFTKIVRDLTERHQREETLRISEERFRLMVDSVEDYAILMLDPWGRVNTWNHGAQHKIGYASNEIIGQHFGCLFLPEDLVAGLPGKLLKTAASASRIEYEGWLVRKDITRYWALTVITAIHDHNGKLLGYTKLIRDISERKQREDALRASEAARYEEREQLHQVLSSIPDGIISLNSEGRVVLMNPKAEEMTGCRQNESCGLPIEEVFILWSPLQDKNQLEAFSQCLAEGRQTLLPEGHYLVSRWGERQEIRCSASPIRDRDNIVTGAVVVFQDVTRARHEQRALQYQASHDMLTGLINRRRLEERLTLAINQLAHDGQHILCYVDLDYFKDVNDNAGHEAGDMVLRMVAQTMQQAVRENDIVARLGGDEFAIVLFNCPSKSAAEILEQVVADIAAIQFHWHGQSYVLTASLGAIPLTQQTESASQAMRLADIACYKAKHAGRNQLSLTS</sequence>
<evidence type="ECO:0000256" key="3">
    <source>
        <dbReference type="ARBA" id="ARBA00012528"/>
    </source>
</evidence>
<dbReference type="Gene3D" id="3.30.70.270">
    <property type="match status" value="1"/>
</dbReference>
<feature type="domain" description="PAC" evidence="6">
    <location>
        <begin position="84"/>
        <end position="136"/>
    </location>
</feature>
<dbReference type="InterPro" id="IPR035965">
    <property type="entry name" value="PAS-like_dom_sf"/>
</dbReference>
<dbReference type="InterPro" id="IPR029787">
    <property type="entry name" value="Nucleotide_cyclase"/>
</dbReference>
<dbReference type="PROSITE" id="PS50887">
    <property type="entry name" value="GGDEF"/>
    <property type="match status" value="1"/>
</dbReference>
<dbReference type="InterPro" id="IPR043128">
    <property type="entry name" value="Rev_trsase/Diguanyl_cyclase"/>
</dbReference>
<dbReference type="Gene3D" id="3.30.450.20">
    <property type="entry name" value="PAS domain"/>
    <property type="match status" value="4"/>
</dbReference>
<dbReference type="GeneID" id="57976828"/>
<dbReference type="RefSeq" id="WP_002211063.1">
    <property type="nucleotide sequence ID" value="NC_008150.1"/>
</dbReference>
<comment type="cofactor">
    <cofactor evidence="1">
        <name>Mg(2+)</name>
        <dbReference type="ChEBI" id="CHEBI:18420"/>
    </cofactor>
</comment>
<dbReference type="HOGENOM" id="CLU_397360_0_0_6"/>
<dbReference type="FunFam" id="3.30.70.270:FF:000001">
    <property type="entry name" value="Diguanylate cyclase domain protein"/>
    <property type="match status" value="1"/>
</dbReference>
<feature type="domain" description="GGDEF" evidence="7">
    <location>
        <begin position="561"/>
        <end position="693"/>
    </location>
</feature>
<dbReference type="InterPro" id="IPR013767">
    <property type="entry name" value="PAS_fold"/>
</dbReference>
<evidence type="ECO:0000259" key="7">
    <source>
        <dbReference type="PROSITE" id="PS50887"/>
    </source>
</evidence>
<dbReference type="InterPro" id="IPR000160">
    <property type="entry name" value="GGDEF_dom"/>
</dbReference>
<dbReference type="Pfam" id="PF13426">
    <property type="entry name" value="PAS_9"/>
    <property type="match status" value="3"/>
</dbReference>
<dbReference type="AlphaFoldDB" id="A0A0E1NN59"/>
<dbReference type="PATRIC" id="fig|360102.15.peg.4203"/>
<comment type="pathway">
    <text evidence="2">Purine metabolism; 3',5'-cyclic di-GMP biosynthesis.</text>
</comment>
<dbReference type="InterPro" id="IPR001610">
    <property type="entry name" value="PAC"/>
</dbReference>
<evidence type="ECO:0000313" key="8">
    <source>
        <dbReference type="EMBL" id="ABG13091.1"/>
    </source>
</evidence>
<dbReference type="CDD" id="cd00130">
    <property type="entry name" value="PAS"/>
    <property type="match status" value="4"/>
</dbReference>
<dbReference type="Proteomes" id="UP000001971">
    <property type="component" value="Chromosome"/>
</dbReference>
<dbReference type="NCBIfam" id="TIGR00229">
    <property type="entry name" value="sensory_box"/>
    <property type="match status" value="4"/>
</dbReference>
<dbReference type="EC" id="2.7.7.65" evidence="3"/>
<dbReference type="CDD" id="cd01949">
    <property type="entry name" value="GGDEF"/>
    <property type="match status" value="1"/>
</dbReference>
<feature type="domain" description="PAS" evidence="5">
    <location>
        <begin position="9"/>
        <end position="65"/>
    </location>
</feature>
<dbReference type="SMART" id="SM00086">
    <property type="entry name" value="PAC"/>
    <property type="match status" value="4"/>
</dbReference>
<feature type="domain" description="PAS" evidence="5">
    <location>
        <begin position="265"/>
        <end position="321"/>
    </location>
</feature>
<name>A0A0E1NN59_YERPA</name>
<dbReference type="SMART" id="SM00091">
    <property type="entry name" value="PAS"/>
    <property type="match status" value="4"/>
</dbReference>
<dbReference type="PROSITE" id="PS50112">
    <property type="entry name" value="PAS"/>
    <property type="match status" value="4"/>
</dbReference>
<proteinExistence type="predicted"/>
<dbReference type="PROSITE" id="PS50113">
    <property type="entry name" value="PAC"/>
    <property type="match status" value="3"/>
</dbReference>
<dbReference type="NCBIfam" id="TIGR00254">
    <property type="entry name" value="GGDEF"/>
    <property type="match status" value="1"/>
</dbReference>
<feature type="domain" description="PAC" evidence="6">
    <location>
        <begin position="212"/>
        <end position="264"/>
    </location>
</feature>